<name>A0ABD0NV02_CIRMR</name>
<keyword evidence="8" id="KW-1185">Reference proteome</keyword>
<dbReference type="GO" id="GO:0008270">
    <property type="term" value="F:zinc ion binding"/>
    <property type="evidence" value="ECO:0007669"/>
    <property type="project" value="UniProtKB-KW"/>
</dbReference>
<keyword evidence="1" id="KW-0479">Metal-binding</keyword>
<dbReference type="Pfam" id="PF15227">
    <property type="entry name" value="zf-C3HC4_4"/>
    <property type="match status" value="1"/>
</dbReference>
<evidence type="ECO:0000259" key="5">
    <source>
        <dbReference type="PROSITE" id="PS50089"/>
    </source>
</evidence>
<dbReference type="SUPFAM" id="SSF57845">
    <property type="entry name" value="B-box zinc-binding domain"/>
    <property type="match status" value="1"/>
</dbReference>
<keyword evidence="2 4" id="KW-0863">Zinc-finger</keyword>
<comment type="caution">
    <text evidence="7">The sequence shown here is derived from an EMBL/GenBank/DDBJ whole genome shotgun (WGS) entry which is preliminary data.</text>
</comment>
<dbReference type="InterPro" id="IPR001841">
    <property type="entry name" value="Znf_RING"/>
</dbReference>
<feature type="non-terminal residue" evidence="7">
    <location>
        <position position="191"/>
    </location>
</feature>
<evidence type="ECO:0000256" key="2">
    <source>
        <dbReference type="ARBA" id="ARBA00022771"/>
    </source>
</evidence>
<dbReference type="InterPro" id="IPR013083">
    <property type="entry name" value="Znf_RING/FYVE/PHD"/>
</dbReference>
<dbReference type="Gene3D" id="4.10.830.40">
    <property type="match status" value="1"/>
</dbReference>
<organism evidence="7 8">
    <name type="scientific">Cirrhinus mrigala</name>
    <name type="common">Mrigala</name>
    <dbReference type="NCBI Taxonomy" id="683832"/>
    <lineage>
        <taxon>Eukaryota</taxon>
        <taxon>Metazoa</taxon>
        <taxon>Chordata</taxon>
        <taxon>Craniata</taxon>
        <taxon>Vertebrata</taxon>
        <taxon>Euteleostomi</taxon>
        <taxon>Actinopterygii</taxon>
        <taxon>Neopterygii</taxon>
        <taxon>Teleostei</taxon>
        <taxon>Ostariophysi</taxon>
        <taxon>Cypriniformes</taxon>
        <taxon>Cyprinidae</taxon>
        <taxon>Labeoninae</taxon>
        <taxon>Labeonini</taxon>
        <taxon>Cirrhinus</taxon>
    </lineage>
</organism>
<dbReference type="InterPro" id="IPR051051">
    <property type="entry name" value="E3_ubiq-ligase_TRIM/RNF"/>
</dbReference>
<evidence type="ECO:0000313" key="7">
    <source>
        <dbReference type="EMBL" id="KAL0165718.1"/>
    </source>
</evidence>
<dbReference type="CDD" id="cd19769">
    <property type="entry name" value="Bbox2_TRIM16-like"/>
    <property type="match status" value="1"/>
</dbReference>
<dbReference type="PANTHER" id="PTHR25465:SF5">
    <property type="entry name" value="E3 UBIQUITIN_ISG15 LIGASE TRIM25-RELATED"/>
    <property type="match status" value="1"/>
</dbReference>
<dbReference type="PROSITE" id="PS50119">
    <property type="entry name" value="ZF_BBOX"/>
    <property type="match status" value="1"/>
</dbReference>
<proteinExistence type="predicted"/>
<evidence type="ECO:0000256" key="3">
    <source>
        <dbReference type="ARBA" id="ARBA00022833"/>
    </source>
</evidence>
<keyword evidence="3" id="KW-0862">Zinc</keyword>
<sequence>MAEARFSQEHFRCPVCLDLLKDPVAIPCGHSYCMSCITNHWNQEDEKRVYSCPECRQTFSLRPALNKNIMLAEEVEKLKKTELQTDIPAGPGNVECDICTGRKHKAVKFCLMCQNSFCQNHLEQHENLFKEMGHNLMDTTGQLQKMICSKHKKPMDIYCRTDQQCICVLCIVDEHKKHRTVSNAAERTEKE</sequence>
<gene>
    <name evidence="7" type="ORF">M9458_037562</name>
</gene>
<dbReference type="Gene3D" id="3.30.160.60">
    <property type="entry name" value="Classic Zinc Finger"/>
    <property type="match status" value="1"/>
</dbReference>
<dbReference type="SUPFAM" id="SSF57850">
    <property type="entry name" value="RING/U-box"/>
    <property type="match status" value="1"/>
</dbReference>
<evidence type="ECO:0000259" key="6">
    <source>
        <dbReference type="PROSITE" id="PS50119"/>
    </source>
</evidence>
<dbReference type="SMART" id="SM00336">
    <property type="entry name" value="BBOX"/>
    <property type="match status" value="1"/>
</dbReference>
<dbReference type="Gene3D" id="3.30.40.10">
    <property type="entry name" value="Zinc/RING finger domain, C3HC4 (zinc finger)"/>
    <property type="match status" value="1"/>
</dbReference>
<feature type="domain" description="B box-type" evidence="6">
    <location>
        <begin position="143"/>
        <end position="183"/>
    </location>
</feature>
<evidence type="ECO:0000256" key="1">
    <source>
        <dbReference type="ARBA" id="ARBA00022723"/>
    </source>
</evidence>
<dbReference type="Proteomes" id="UP001529510">
    <property type="component" value="Unassembled WGS sequence"/>
</dbReference>
<reference evidence="7 8" key="1">
    <citation type="submission" date="2024-05" db="EMBL/GenBank/DDBJ databases">
        <title>Genome sequencing and assembly of Indian major carp, Cirrhinus mrigala (Hamilton, 1822).</title>
        <authorList>
            <person name="Mohindra V."/>
            <person name="Chowdhury L.M."/>
            <person name="Lal K."/>
            <person name="Jena J.K."/>
        </authorList>
    </citation>
    <scope>NUCLEOTIDE SEQUENCE [LARGE SCALE GENOMIC DNA]</scope>
    <source>
        <strain evidence="7">CM1030</strain>
        <tissue evidence="7">Blood</tissue>
    </source>
</reference>
<dbReference type="SMART" id="SM00184">
    <property type="entry name" value="RING"/>
    <property type="match status" value="1"/>
</dbReference>
<evidence type="ECO:0000313" key="8">
    <source>
        <dbReference type="Proteomes" id="UP001529510"/>
    </source>
</evidence>
<dbReference type="Pfam" id="PF00643">
    <property type="entry name" value="zf-B_box"/>
    <property type="match status" value="1"/>
</dbReference>
<accession>A0ABD0NV02</accession>
<dbReference type="AlphaFoldDB" id="A0ABD0NV02"/>
<evidence type="ECO:0000256" key="4">
    <source>
        <dbReference type="PROSITE-ProRule" id="PRU00024"/>
    </source>
</evidence>
<protein>
    <submittedName>
        <fullName evidence="7">Uncharacterized protein</fullName>
    </submittedName>
</protein>
<dbReference type="InterPro" id="IPR017907">
    <property type="entry name" value="Znf_RING_CS"/>
</dbReference>
<dbReference type="PROSITE" id="PS00518">
    <property type="entry name" value="ZF_RING_1"/>
    <property type="match status" value="1"/>
</dbReference>
<dbReference type="PROSITE" id="PS50089">
    <property type="entry name" value="ZF_RING_2"/>
    <property type="match status" value="1"/>
</dbReference>
<dbReference type="EMBL" id="JAMKFB020000019">
    <property type="protein sequence ID" value="KAL0165718.1"/>
    <property type="molecule type" value="Genomic_DNA"/>
</dbReference>
<dbReference type="PANTHER" id="PTHR25465">
    <property type="entry name" value="B-BOX DOMAIN CONTAINING"/>
    <property type="match status" value="1"/>
</dbReference>
<feature type="domain" description="RING-type" evidence="5">
    <location>
        <begin position="13"/>
        <end position="56"/>
    </location>
</feature>
<dbReference type="InterPro" id="IPR000315">
    <property type="entry name" value="Znf_B-box"/>
</dbReference>